<accession>A0A016SSJ0</accession>
<dbReference type="EMBL" id="JARK01001519">
    <property type="protein sequence ID" value="EYB93337.1"/>
    <property type="molecule type" value="Genomic_DNA"/>
</dbReference>
<gene>
    <name evidence="1" type="primary">Acey_s0183.g921</name>
    <name evidence="1" type="ORF">Y032_0183g921</name>
</gene>
<comment type="caution">
    <text evidence="1">The sequence shown here is derived from an EMBL/GenBank/DDBJ whole genome shotgun (WGS) entry which is preliminary data.</text>
</comment>
<organism evidence="1 2">
    <name type="scientific">Ancylostoma ceylanicum</name>
    <dbReference type="NCBI Taxonomy" id="53326"/>
    <lineage>
        <taxon>Eukaryota</taxon>
        <taxon>Metazoa</taxon>
        <taxon>Ecdysozoa</taxon>
        <taxon>Nematoda</taxon>
        <taxon>Chromadorea</taxon>
        <taxon>Rhabditida</taxon>
        <taxon>Rhabditina</taxon>
        <taxon>Rhabditomorpha</taxon>
        <taxon>Strongyloidea</taxon>
        <taxon>Ancylostomatidae</taxon>
        <taxon>Ancylostomatinae</taxon>
        <taxon>Ancylostoma</taxon>
    </lineage>
</organism>
<evidence type="ECO:0000313" key="1">
    <source>
        <dbReference type="EMBL" id="EYB93337.1"/>
    </source>
</evidence>
<protein>
    <submittedName>
        <fullName evidence="1">Uncharacterized protein</fullName>
    </submittedName>
</protein>
<keyword evidence="2" id="KW-1185">Reference proteome</keyword>
<dbReference type="AlphaFoldDB" id="A0A016SSJ0"/>
<reference evidence="2" key="1">
    <citation type="journal article" date="2015" name="Nat. Genet.">
        <title>The genome and transcriptome of the zoonotic hookworm Ancylostoma ceylanicum identify infection-specific gene families.</title>
        <authorList>
            <person name="Schwarz E.M."/>
            <person name="Hu Y."/>
            <person name="Antoshechkin I."/>
            <person name="Miller M.M."/>
            <person name="Sternberg P.W."/>
            <person name="Aroian R.V."/>
        </authorList>
    </citation>
    <scope>NUCLEOTIDE SEQUENCE</scope>
    <source>
        <strain evidence="2">HY135</strain>
    </source>
</reference>
<dbReference type="Proteomes" id="UP000024635">
    <property type="component" value="Unassembled WGS sequence"/>
</dbReference>
<evidence type="ECO:0000313" key="2">
    <source>
        <dbReference type="Proteomes" id="UP000024635"/>
    </source>
</evidence>
<sequence>MNTKNDDLPAEEFKLQHTCFWCYSCLQRVKFDASNQNFTEFSRFLVAAKDKCTLLARQSWRQNQEHSLLARSTLLPLYSICRKDRRIARAIS</sequence>
<proteinExistence type="predicted"/>
<name>A0A016SSJ0_9BILA</name>